<proteinExistence type="predicted"/>
<comment type="caution">
    <text evidence="5">The sequence shown here is derived from an EMBL/GenBank/DDBJ whole genome shotgun (WGS) entry which is preliminary data.</text>
</comment>
<dbReference type="SUPFAM" id="SSF52540">
    <property type="entry name" value="P-loop containing nucleoside triphosphate hydrolases"/>
    <property type="match status" value="1"/>
</dbReference>
<dbReference type="Pfam" id="PF00350">
    <property type="entry name" value="Dynamin_N"/>
    <property type="match status" value="1"/>
</dbReference>
<evidence type="ECO:0000259" key="4">
    <source>
        <dbReference type="SMART" id="SM00053"/>
    </source>
</evidence>
<evidence type="ECO:0000256" key="1">
    <source>
        <dbReference type="ARBA" id="ARBA00022741"/>
    </source>
</evidence>
<dbReference type="InterPro" id="IPR000375">
    <property type="entry name" value="Dynamin_stalk"/>
</dbReference>
<feature type="region of interest" description="Disordered" evidence="3">
    <location>
        <begin position="1"/>
        <end position="95"/>
    </location>
</feature>
<dbReference type="Gene3D" id="3.40.50.300">
    <property type="entry name" value="P-loop containing nucleotide triphosphate hydrolases"/>
    <property type="match status" value="1"/>
</dbReference>
<feature type="compositionally biased region" description="Basic and acidic residues" evidence="3">
    <location>
        <begin position="333"/>
        <end position="344"/>
    </location>
</feature>
<dbReference type="GO" id="GO:0000266">
    <property type="term" value="P:mitochondrial fission"/>
    <property type="evidence" value="ECO:0007669"/>
    <property type="project" value="TreeGrafter"/>
</dbReference>
<dbReference type="STRING" id="1658174.A0A1J9Q7L7"/>
<feature type="region of interest" description="Disordered" evidence="3">
    <location>
        <begin position="400"/>
        <end position="419"/>
    </location>
</feature>
<accession>A0A1J9Q7L7</accession>
<dbReference type="OrthoDB" id="415706at2759"/>
<keyword evidence="6" id="KW-1185">Reference proteome</keyword>
<feature type="non-terminal residue" evidence="5">
    <location>
        <position position="848"/>
    </location>
</feature>
<keyword evidence="2" id="KW-0342">GTP-binding</keyword>
<evidence type="ECO:0000313" key="5">
    <source>
        <dbReference type="EMBL" id="OJD11924.1"/>
    </source>
</evidence>
<evidence type="ECO:0000256" key="2">
    <source>
        <dbReference type="ARBA" id="ARBA00023134"/>
    </source>
</evidence>
<feature type="compositionally biased region" description="Acidic residues" evidence="3">
    <location>
        <begin position="43"/>
        <end position="53"/>
    </location>
</feature>
<dbReference type="SMART" id="SM00053">
    <property type="entry name" value="DYNc"/>
    <property type="match status" value="1"/>
</dbReference>
<dbReference type="GO" id="GO:0016559">
    <property type="term" value="P:peroxisome fission"/>
    <property type="evidence" value="ECO:0007669"/>
    <property type="project" value="TreeGrafter"/>
</dbReference>
<dbReference type="Pfam" id="PF01031">
    <property type="entry name" value="Dynamin_M"/>
    <property type="match status" value="1"/>
</dbReference>
<dbReference type="VEuPathDB" id="FungiDB:ACJ73_09434"/>
<dbReference type="GO" id="GO:0003924">
    <property type="term" value="F:GTPase activity"/>
    <property type="evidence" value="ECO:0007669"/>
    <property type="project" value="InterPro"/>
</dbReference>
<dbReference type="InterPro" id="IPR022812">
    <property type="entry name" value="Dynamin"/>
</dbReference>
<feature type="domain" description="Dynamin GTPase" evidence="4">
    <location>
        <begin position="313"/>
        <end position="582"/>
    </location>
</feature>
<dbReference type="GO" id="GO:0016020">
    <property type="term" value="C:membrane"/>
    <property type="evidence" value="ECO:0007669"/>
    <property type="project" value="TreeGrafter"/>
</dbReference>
<dbReference type="CDD" id="cd08771">
    <property type="entry name" value="DLP_1"/>
    <property type="match status" value="1"/>
</dbReference>
<reference evidence="5 6" key="1">
    <citation type="submission" date="2015-08" db="EMBL/GenBank/DDBJ databases">
        <title>Emmonsia species relationships and genome sequence.</title>
        <authorList>
            <person name="Cuomo C.A."/>
            <person name="Schwartz I.S."/>
            <person name="Kenyon C."/>
            <person name="De Hoog G.S."/>
            <person name="Govender N.P."/>
            <person name="Botha A."/>
            <person name="Moreno L."/>
            <person name="De Vries M."/>
            <person name="Munoz J.F."/>
            <person name="Stielow J.B."/>
        </authorList>
    </citation>
    <scope>NUCLEOTIDE SEQUENCE [LARGE SCALE GENOMIC DNA]</scope>
    <source>
        <strain evidence="5 6">EI222</strain>
    </source>
</reference>
<dbReference type="AlphaFoldDB" id="A0A1J9Q7L7"/>
<dbReference type="InterPro" id="IPR045063">
    <property type="entry name" value="Dynamin_N"/>
</dbReference>
<keyword evidence="1" id="KW-0547">Nucleotide-binding</keyword>
<dbReference type="EMBL" id="LGTZ01002660">
    <property type="protein sequence ID" value="OJD11924.1"/>
    <property type="molecule type" value="Genomic_DNA"/>
</dbReference>
<dbReference type="GO" id="GO:0008017">
    <property type="term" value="F:microtubule binding"/>
    <property type="evidence" value="ECO:0007669"/>
    <property type="project" value="TreeGrafter"/>
</dbReference>
<sequence length="848" mass="96042">MSSLPTPQSDRRRTLRSHSRAQVTVPIKEETSDEGDITQYAEATEEATEEAPEIVESSTSHNAEARHESDDGTPSPRATRTARPTGSFMPRMSPDGMISMTLEDLMAFCDRMNTRRNDDNTPADDYKSTIREYQKDIQKAMDTKAVTTFDGTNYQAWRIGILADTEVIGGTDILTKNQGVCPQEYDALDTEKWNIRTKALYRRMLQSLLGPVRTTIGALEPDNAAALWETIGLEYAVSLAEERLNITRELATLHVKDNDYLAFQRRYRYLIARHKELGVTAEDIHYDMFLISLREYQKVFVKMRLDEFFATGKDPIRIIDIDDLMKQLTNRTSKKDNDRPKAPRADAATSDNNGSNSNNNASSNSSTKCNFCDLSGRNRATCWRLHPELATERWRKTNKDKIVNTNESSGDRSSPEHRTAFSRSIEDFHELLSLIDDATAAMGLDGSKAFARDVLSVGICGPERPQLTLVDLPGLIHSANKSQSDDDVELIKSLVEDYIAEERTIILAIVSAKNDYANQVILKNCREFDPKGTRTFGIITKPDYLRPGSDNERAWLDLAQNRDIFFELGWHLLKNRADDEHQLLFAECNLSEHRFLNSGSCKSLPQHIKGIDSLRERLSQLLFQHLKRELPILKDELDGMARTTRMELLSIGASCATLTEQRVYLAEFFSSAYDIVAMSMTGNYEGSFFGNIDINAPINKKGNSRRLRAVVQHLNIKFAERMHRHGHRYYIQEEDPDETPEPQEKSMQLSRNFKASKATSNDIPSRTTTILQTLCRRPSNNGFSGKLKKMTPEATVTVDQKTGSADQDTRKRATSTLTSYMSCLIKISSETWTISLQSRRSMHTMLIT</sequence>
<dbReference type="InterPro" id="IPR027417">
    <property type="entry name" value="P-loop_NTPase"/>
</dbReference>
<dbReference type="GO" id="GO:0005739">
    <property type="term" value="C:mitochondrion"/>
    <property type="evidence" value="ECO:0007669"/>
    <property type="project" value="TreeGrafter"/>
</dbReference>
<dbReference type="PANTHER" id="PTHR11566">
    <property type="entry name" value="DYNAMIN"/>
    <property type="match status" value="1"/>
</dbReference>
<feature type="compositionally biased region" description="Low complexity" evidence="3">
    <location>
        <begin position="345"/>
        <end position="367"/>
    </location>
</feature>
<evidence type="ECO:0000313" key="6">
    <source>
        <dbReference type="Proteomes" id="UP000242791"/>
    </source>
</evidence>
<dbReference type="PANTHER" id="PTHR11566:SF66">
    <property type="entry name" value="INTERFERON-INDUCED GTP-BINDING PROTEIN MX"/>
    <property type="match status" value="1"/>
</dbReference>
<name>A0A1J9Q7L7_9EURO</name>
<dbReference type="Proteomes" id="UP000242791">
    <property type="component" value="Unassembled WGS sequence"/>
</dbReference>
<dbReference type="GO" id="GO:0005525">
    <property type="term" value="F:GTP binding"/>
    <property type="evidence" value="ECO:0007669"/>
    <property type="project" value="InterPro"/>
</dbReference>
<feature type="region of interest" description="Disordered" evidence="3">
    <location>
        <begin position="330"/>
        <end position="367"/>
    </location>
</feature>
<dbReference type="InterPro" id="IPR001401">
    <property type="entry name" value="Dynamin_GTPase"/>
</dbReference>
<gene>
    <name evidence="5" type="ORF">ACJ73_09434</name>
</gene>
<dbReference type="GO" id="GO:0006897">
    <property type="term" value="P:endocytosis"/>
    <property type="evidence" value="ECO:0007669"/>
    <property type="project" value="TreeGrafter"/>
</dbReference>
<organism evidence="5 6">
    <name type="scientific">Blastomyces percursus</name>
    <dbReference type="NCBI Taxonomy" id="1658174"/>
    <lineage>
        <taxon>Eukaryota</taxon>
        <taxon>Fungi</taxon>
        <taxon>Dikarya</taxon>
        <taxon>Ascomycota</taxon>
        <taxon>Pezizomycotina</taxon>
        <taxon>Eurotiomycetes</taxon>
        <taxon>Eurotiomycetidae</taxon>
        <taxon>Onygenales</taxon>
        <taxon>Ajellomycetaceae</taxon>
        <taxon>Blastomyces</taxon>
    </lineage>
</organism>
<feature type="compositionally biased region" description="Basic and acidic residues" evidence="3">
    <location>
        <begin position="409"/>
        <end position="419"/>
    </location>
</feature>
<dbReference type="GO" id="GO:0048312">
    <property type="term" value="P:intracellular distribution of mitochondria"/>
    <property type="evidence" value="ECO:0007669"/>
    <property type="project" value="TreeGrafter"/>
</dbReference>
<evidence type="ECO:0000256" key="3">
    <source>
        <dbReference type="SAM" id="MobiDB-lite"/>
    </source>
</evidence>
<protein>
    <recommendedName>
        <fullName evidence="4">Dynamin GTPase domain-containing protein</fullName>
    </recommendedName>
</protein>
<dbReference type="GO" id="GO:0005874">
    <property type="term" value="C:microtubule"/>
    <property type="evidence" value="ECO:0007669"/>
    <property type="project" value="TreeGrafter"/>
</dbReference>
<dbReference type="PRINTS" id="PR00195">
    <property type="entry name" value="DYNAMIN"/>
</dbReference>